<protein>
    <submittedName>
        <fullName evidence="1">16094_t:CDS:1</fullName>
    </submittedName>
</protein>
<evidence type="ECO:0000313" key="1">
    <source>
        <dbReference type="EMBL" id="CAG8502346.1"/>
    </source>
</evidence>
<comment type="caution">
    <text evidence="1">The sequence shown here is derived from an EMBL/GenBank/DDBJ whole genome shotgun (WGS) entry which is preliminary data.</text>
</comment>
<accession>A0ACA9L1K0</accession>
<dbReference type="Proteomes" id="UP000789525">
    <property type="component" value="Unassembled WGS sequence"/>
</dbReference>
<organism evidence="1 2">
    <name type="scientific">Acaulospora colombiana</name>
    <dbReference type="NCBI Taxonomy" id="27376"/>
    <lineage>
        <taxon>Eukaryota</taxon>
        <taxon>Fungi</taxon>
        <taxon>Fungi incertae sedis</taxon>
        <taxon>Mucoromycota</taxon>
        <taxon>Glomeromycotina</taxon>
        <taxon>Glomeromycetes</taxon>
        <taxon>Diversisporales</taxon>
        <taxon>Acaulosporaceae</taxon>
        <taxon>Acaulospora</taxon>
    </lineage>
</organism>
<proteinExistence type="predicted"/>
<gene>
    <name evidence="1" type="ORF">ACOLOM_LOCUS2856</name>
</gene>
<evidence type="ECO:0000313" key="2">
    <source>
        <dbReference type="Proteomes" id="UP000789525"/>
    </source>
</evidence>
<keyword evidence="2" id="KW-1185">Reference proteome</keyword>
<reference evidence="1" key="1">
    <citation type="submission" date="2021-06" db="EMBL/GenBank/DDBJ databases">
        <authorList>
            <person name="Kallberg Y."/>
            <person name="Tangrot J."/>
            <person name="Rosling A."/>
        </authorList>
    </citation>
    <scope>NUCLEOTIDE SEQUENCE</scope>
    <source>
        <strain evidence="1">CL356</strain>
    </source>
</reference>
<dbReference type="EMBL" id="CAJVPT010003932">
    <property type="protein sequence ID" value="CAG8502346.1"/>
    <property type="molecule type" value="Genomic_DNA"/>
</dbReference>
<sequence>MTSKEEELKKRKTYLQIAGTACSNCRKTSAEVGINSLLRCTRCRMSVYCSKECQKKDFSFHKQFCAAIEELHRLEEAWYSCNDKESEWSKRNIYHMQLLSEALDRELTNYERNAWLHQPKCHVCFRTSRDLQNYSPLIPCSECKVAFCCSPEHWKQYRPKHQSLCQTYQLMVNCERIRFVSDYIDSTPLSLITIRIDRYQDTSETLWAPEEWDESAIYPPLPKDWNGYFKWRKNSQFIHLDALCGVITNNLSLPLTILSALERFYIRSKLRSLEDLIIHIIGASQYEILALMTFEEIMHVLPNIKTLRIIFVGLELPMKNPGMTLQCCPRCANSDRKRICAFYPMPYHEYGSSSDYTIPHISVGFNTGLYEDDTELWKPTIEFLLEKELPCVFTSYSKEEATQDLKILKSWGAKILVGAKENKWRSTMPLIEPQGTDKFYYNNFYRTLLQGHV</sequence>
<name>A0ACA9L1K0_9GLOM</name>